<dbReference type="AlphaFoldDB" id="A0A1H5FEB8"/>
<dbReference type="InterPro" id="IPR016024">
    <property type="entry name" value="ARM-type_fold"/>
</dbReference>
<reference evidence="1 2" key="1">
    <citation type="submission" date="2016-10" db="EMBL/GenBank/DDBJ databases">
        <authorList>
            <person name="de Groot N.N."/>
        </authorList>
    </citation>
    <scope>NUCLEOTIDE SEQUENCE [LARGE SCALE GENOMIC DNA]</scope>
    <source>
        <strain evidence="1 2">DSM 40306</strain>
    </source>
</reference>
<dbReference type="Proteomes" id="UP000182375">
    <property type="component" value="Unassembled WGS sequence"/>
</dbReference>
<evidence type="ECO:0000313" key="2">
    <source>
        <dbReference type="Proteomes" id="UP000182375"/>
    </source>
</evidence>
<accession>A0A1H5FEB8</accession>
<dbReference type="SUPFAM" id="SSF48371">
    <property type="entry name" value="ARM repeat"/>
    <property type="match status" value="1"/>
</dbReference>
<organism evidence="1 2">
    <name type="scientific">Streptomyces misionensis</name>
    <dbReference type="NCBI Taxonomy" id="67331"/>
    <lineage>
        <taxon>Bacteria</taxon>
        <taxon>Bacillati</taxon>
        <taxon>Actinomycetota</taxon>
        <taxon>Actinomycetes</taxon>
        <taxon>Kitasatosporales</taxon>
        <taxon>Streptomycetaceae</taxon>
        <taxon>Streptomyces</taxon>
    </lineage>
</organism>
<evidence type="ECO:0008006" key="3">
    <source>
        <dbReference type="Google" id="ProtNLM"/>
    </source>
</evidence>
<protein>
    <recommendedName>
        <fullName evidence="3">HEAT repeat domain-containing protein</fullName>
    </recommendedName>
</protein>
<evidence type="ECO:0000313" key="1">
    <source>
        <dbReference type="EMBL" id="SEE01703.1"/>
    </source>
</evidence>
<dbReference type="EMBL" id="FNTD01000004">
    <property type="protein sequence ID" value="SEE01703.1"/>
    <property type="molecule type" value="Genomic_DNA"/>
</dbReference>
<dbReference type="Gene3D" id="1.25.10.10">
    <property type="entry name" value="Leucine-rich Repeat Variant"/>
    <property type="match status" value="1"/>
</dbReference>
<gene>
    <name evidence="1" type="ORF">SAMN04490357_6635</name>
</gene>
<proteinExistence type="predicted"/>
<sequence length="435" mass="45940">MCDSSGVTEINTAPSGLDTVDWSALTHAYGPADDLPGLLRDLCSADARQRHKALHELYGNIFHQGSRYPATAAAVPFLARMAADPALPDRAALLELLAALAIGYDEAHLPGGVAVADWRAEAEKARAQDPAAVRAEYDAWVEAATDDKDRRMREFRRDMYDHDGHLAAMTAELAAYDAVRGEIPALLPLLSDTDPALRAATAYLSAWFPEAAGDSLPRLLALLDEEDEPAVLATALVAVGLLGDGDHAGDRDREGARGAEAVARLRPFLTAGEPVVRWAAATALARLGATGAEGAVCPRVPAELAAVAEESGTDMPHVPFHEGDLRGYSAASLTLLADRFPTEALDAVTGALAATTGPASFAVASAALRLAFGEPGPDGPGAFAELTEPQRRLVRALAGLDKDTWQWANLWSIVRSWGLPVPRDALRAYAGLPEE</sequence>
<dbReference type="InterPro" id="IPR011989">
    <property type="entry name" value="ARM-like"/>
</dbReference>
<dbReference type="STRING" id="67331.SAMN04490357_6635"/>
<name>A0A1H5FEB8_9ACTN</name>